<proteinExistence type="predicted"/>
<keyword evidence="3" id="KW-0804">Transcription</keyword>
<dbReference type="InterPro" id="IPR036388">
    <property type="entry name" value="WH-like_DNA-bd_sf"/>
</dbReference>
<dbReference type="AlphaFoldDB" id="A0A2Z2NZ43"/>
<evidence type="ECO:0000313" key="6">
    <source>
        <dbReference type="Proteomes" id="UP000250079"/>
    </source>
</evidence>
<evidence type="ECO:0000313" key="5">
    <source>
        <dbReference type="EMBL" id="ASJ74130.1"/>
    </source>
</evidence>
<keyword evidence="6" id="KW-1185">Reference proteome</keyword>
<dbReference type="CDD" id="cd07377">
    <property type="entry name" value="WHTH_GntR"/>
    <property type="match status" value="1"/>
</dbReference>
<dbReference type="PRINTS" id="PR00035">
    <property type="entry name" value="HTHGNTR"/>
</dbReference>
<dbReference type="Gene3D" id="1.10.10.10">
    <property type="entry name" value="Winged helix-like DNA-binding domain superfamily/Winged helix DNA-binding domain"/>
    <property type="match status" value="1"/>
</dbReference>
<dbReference type="Pfam" id="PF07729">
    <property type="entry name" value="FCD"/>
    <property type="match status" value="1"/>
</dbReference>
<keyword evidence="2" id="KW-0238">DNA-binding</keyword>
<dbReference type="SMART" id="SM00345">
    <property type="entry name" value="HTH_GNTR"/>
    <property type="match status" value="1"/>
</dbReference>
<keyword evidence="1" id="KW-0805">Transcription regulation</keyword>
<dbReference type="InterPro" id="IPR036390">
    <property type="entry name" value="WH_DNA-bd_sf"/>
</dbReference>
<dbReference type="Pfam" id="PF00392">
    <property type="entry name" value="GntR"/>
    <property type="match status" value="1"/>
</dbReference>
<dbReference type="RefSeq" id="WP_088919210.1">
    <property type="nucleotide sequence ID" value="NZ_CP018632.1"/>
</dbReference>
<evidence type="ECO:0000256" key="3">
    <source>
        <dbReference type="ARBA" id="ARBA00023163"/>
    </source>
</evidence>
<evidence type="ECO:0000259" key="4">
    <source>
        <dbReference type="PROSITE" id="PS50949"/>
    </source>
</evidence>
<name>A0A2Z2NZ43_9GAMM</name>
<dbReference type="SUPFAM" id="SSF46785">
    <property type="entry name" value="Winged helix' DNA-binding domain"/>
    <property type="match status" value="1"/>
</dbReference>
<accession>A0A2Z2NZ43</accession>
<dbReference type="GO" id="GO:0003677">
    <property type="term" value="F:DNA binding"/>
    <property type="evidence" value="ECO:0007669"/>
    <property type="project" value="UniProtKB-KW"/>
</dbReference>
<dbReference type="SUPFAM" id="SSF48008">
    <property type="entry name" value="GntR ligand-binding domain-like"/>
    <property type="match status" value="1"/>
</dbReference>
<dbReference type="PANTHER" id="PTHR43537:SF5">
    <property type="entry name" value="UXU OPERON TRANSCRIPTIONAL REGULATOR"/>
    <property type="match status" value="1"/>
</dbReference>
<dbReference type="Gene3D" id="1.20.120.530">
    <property type="entry name" value="GntR ligand-binding domain-like"/>
    <property type="match status" value="1"/>
</dbReference>
<dbReference type="InterPro" id="IPR011711">
    <property type="entry name" value="GntR_C"/>
</dbReference>
<sequence>MSTKHKPRLAAGMEQDLRKKIVAGQPPVGERLPSERVLCETYGVSRTVVREAIAGLRAAGLIESRQGSGLYVKSDKPSSLNGLPSLSDMSNEIIAIVDTLELRAAVEIEAAFLAATRASPGQVEKIRTCQKNYSDALSNGTETEGADFDFHQAIADATNNPAYKAFMEYLGRQTIPRSKLGFVPDSKAYQSYLVDLRAEHEEILLAIERHAAEEARQAMRAHLVGSLERYRALSRG</sequence>
<dbReference type="PANTHER" id="PTHR43537">
    <property type="entry name" value="TRANSCRIPTIONAL REGULATOR, GNTR FAMILY"/>
    <property type="match status" value="1"/>
</dbReference>
<dbReference type="InterPro" id="IPR000524">
    <property type="entry name" value="Tscrpt_reg_HTH_GntR"/>
</dbReference>
<evidence type="ECO:0000256" key="2">
    <source>
        <dbReference type="ARBA" id="ARBA00023125"/>
    </source>
</evidence>
<reference evidence="5 6" key="1">
    <citation type="submission" date="2016-12" db="EMBL/GenBank/DDBJ databases">
        <authorList>
            <person name="Song W.-J."/>
            <person name="Kurnit D.M."/>
        </authorList>
    </citation>
    <scope>NUCLEOTIDE SEQUENCE [LARGE SCALE GENOMIC DNA]</scope>
    <source>
        <strain evidence="5 6">IMCC3135</strain>
    </source>
</reference>
<organism evidence="5 6">
    <name type="scientific">Granulosicoccus antarcticus IMCC3135</name>
    <dbReference type="NCBI Taxonomy" id="1192854"/>
    <lineage>
        <taxon>Bacteria</taxon>
        <taxon>Pseudomonadati</taxon>
        <taxon>Pseudomonadota</taxon>
        <taxon>Gammaproteobacteria</taxon>
        <taxon>Chromatiales</taxon>
        <taxon>Granulosicoccaceae</taxon>
        <taxon>Granulosicoccus</taxon>
    </lineage>
</organism>
<feature type="domain" description="HTH gntR-type" evidence="4">
    <location>
        <begin position="7"/>
        <end position="75"/>
    </location>
</feature>
<dbReference type="InterPro" id="IPR008920">
    <property type="entry name" value="TF_FadR/GntR_C"/>
</dbReference>
<protein>
    <submittedName>
        <fullName evidence="5">HTH-type transcriptional regulator LutR</fullName>
    </submittedName>
</protein>
<dbReference type="KEGG" id="gai:IMCC3135_20260"/>
<dbReference type="SMART" id="SM00895">
    <property type="entry name" value="FCD"/>
    <property type="match status" value="1"/>
</dbReference>
<gene>
    <name evidence="5" type="primary">lutR_5</name>
    <name evidence="5" type="ORF">IMCC3135_20260</name>
</gene>
<evidence type="ECO:0000256" key="1">
    <source>
        <dbReference type="ARBA" id="ARBA00023015"/>
    </source>
</evidence>
<dbReference type="Proteomes" id="UP000250079">
    <property type="component" value="Chromosome"/>
</dbReference>
<dbReference type="EMBL" id="CP018632">
    <property type="protein sequence ID" value="ASJ74130.1"/>
    <property type="molecule type" value="Genomic_DNA"/>
</dbReference>
<dbReference type="PROSITE" id="PS50949">
    <property type="entry name" value="HTH_GNTR"/>
    <property type="match status" value="1"/>
</dbReference>
<dbReference type="GO" id="GO:0003700">
    <property type="term" value="F:DNA-binding transcription factor activity"/>
    <property type="evidence" value="ECO:0007669"/>
    <property type="project" value="InterPro"/>
</dbReference>
<dbReference type="OrthoDB" id="5450856at2"/>